<keyword evidence="2" id="KW-1185">Reference proteome</keyword>
<dbReference type="RefSeq" id="XP_008613515.1">
    <property type="nucleotide sequence ID" value="XM_008615293.1"/>
</dbReference>
<proteinExistence type="predicted"/>
<reference evidence="1 2" key="1">
    <citation type="submission" date="2012-04" db="EMBL/GenBank/DDBJ databases">
        <title>The Genome Sequence of Saprolegnia declina VS20.</title>
        <authorList>
            <consortium name="The Broad Institute Genome Sequencing Platform"/>
            <person name="Russ C."/>
            <person name="Nusbaum C."/>
            <person name="Tyler B."/>
            <person name="van West P."/>
            <person name="Dieguez-Uribeondo J."/>
            <person name="de Bruijn I."/>
            <person name="Tripathy S."/>
            <person name="Jiang R."/>
            <person name="Young S.K."/>
            <person name="Zeng Q."/>
            <person name="Gargeya S."/>
            <person name="Fitzgerald M."/>
            <person name="Haas B."/>
            <person name="Abouelleil A."/>
            <person name="Alvarado L."/>
            <person name="Arachchi H.M."/>
            <person name="Berlin A."/>
            <person name="Chapman S.B."/>
            <person name="Goldberg J."/>
            <person name="Griggs A."/>
            <person name="Gujja S."/>
            <person name="Hansen M."/>
            <person name="Howarth C."/>
            <person name="Imamovic A."/>
            <person name="Larimer J."/>
            <person name="McCowen C."/>
            <person name="Montmayeur A."/>
            <person name="Murphy C."/>
            <person name="Neiman D."/>
            <person name="Pearson M."/>
            <person name="Priest M."/>
            <person name="Roberts A."/>
            <person name="Saif S."/>
            <person name="Shea T."/>
            <person name="Sisk P."/>
            <person name="Sykes S."/>
            <person name="Wortman J."/>
            <person name="Nusbaum C."/>
            <person name="Birren B."/>
        </authorList>
    </citation>
    <scope>NUCLEOTIDE SEQUENCE [LARGE SCALE GENOMIC DNA]</scope>
    <source>
        <strain evidence="1 2">VS20</strain>
    </source>
</reference>
<gene>
    <name evidence="1" type="ORF">SDRG_09367</name>
</gene>
<sequence length="162" mass="17648">MTTFHAMKGKLTFSGLEEAVAVFRKRPDDCPLGPLLIGTAIPLQAWLQSWLRQDFKFVSFSEVFLGPLKAPSTTADVYIDKMAEGPTHRVVVDEIIGQIGGYSIATGEITEDELCATRTPSSPQISSCRPMATAFGCHDLSSKSTIGTSVFRERFCAQSTQP</sequence>
<dbReference type="InParanoid" id="T0Q4R7"/>
<dbReference type="AlphaFoldDB" id="T0Q4R7"/>
<dbReference type="GeneID" id="19950094"/>
<dbReference type="VEuPathDB" id="FungiDB:SDRG_09367"/>
<dbReference type="OrthoDB" id="10528421at2759"/>
<dbReference type="Proteomes" id="UP000030762">
    <property type="component" value="Unassembled WGS sequence"/>
</dbReference>
<dbReference type="EMBL" id="JH767161">
    <property type="protein sequence ID" value="EQC32829.1"/>
    <property type="molecule type" value="Genomic_DNA"/>
</dbReference>
<protein>
    <submittedName>
        <fullName evidence="1">Uncharacterized protein</fullName>
    </submittedName>
</protein>
<evidence type="ECO:0000313" key="2">
    <source>
        <dbReference type="Proteomes" id="UP000030762"/>
    </source>
</evidence>
<evidence type="ECO:0000313" key="1">
    <source>
        <dbReference type="EMBL" id="EQC32829.1"/>
    </source>
</evidence>
<accession>T0Q4R7</accession>
<name>T0Q4R7_SAPDV</name>
<organism evidence="1 2">
    <name type="scientific">Saprolegnia diclina (strain VS20)</name>
    <dbReference type="NCBI Taxonomy" id="1156394"/>
    <lineage>
        <taxon>Eukaryota</taxon>
        <taxon>Sar</taxon>
        <taxon>Stramenopiles</taxon>
        <taxon>Oomycota</taxon>
        <taxon>Saprolegniomycetes</taxon>
        <taxon>Saprolegniales</taxon>
        <taxon>Saprolegniaceae</taxon>
        <taxon>Saprolegnia</taxon>
    </lineage>
</organism>